<keyword evidence="6" id="KW-1185">Reference proteome</keyword>
<comment type="similarity">
    <text evidence="3">Belongs to the glycosyl hydrolase 5 (cellulase A) family.</text>
</comment>
<organism evidence="5 6">
    <name type="scientific">Thermobacillus xylanilyticus</name>
    <dbReference type="NCBI Taxonomy" id="76633"/>
    <lineage>
        <taxon>Bacteria</taxon>
        <taxon>Bacillati</taxon>
        <taxon>Bacillota</taxon>
        <taxon>Bacilli</taxon>
        <taxon>Bacillales</taxon>
        <taxon>Paenibacillaceae</taxon>
        <taxon>Thermobacillus</taxon>
    </lineage>
</organism>
<accession>A0ABM8V640</accession>
<sequence length="491" mass="56580">MEVMEFLEIRNGKIVGAASGREIRLRGTNIGGWMNLEDFINGYAGTDQSIRHAMKETIGEAKAKFFFDRMLDYFFTEDDVRFLKENGLNVVRLPLNYRRFEDDERPYVYKEEGFRRLDEALRICEKHGVYAILDMHAVQGFQNTHWHSDNKARHSFFWHDALSHERFYALWRAIAERYRDRAVVAGYDLMNEPCTNTPFGDYPHTFYGNYKPDWERMNRIYRKAVQEIRSVDPKHIIFLEGDKYGGMFAGLDAPFAENLAYSSHNYTAAGFGPGPYPGVIRSNNPEAPQGVHWDLAYQRKVFLEHEGTVFAKCHQVPLLVGEFGSVYNVPAEEIPDRLRAMDDQLSVFEENGAHWTTWTYKDVGVMGLVTLDPESEYMQRLSSFLEKKYRLGTDDWMHWIPAVTARQLVAGAASYLREVIDESIHPGCNNKALSQAVLCVYAASLLEPEYAKTFKGLPEEKLDEILQSFSFKQCVVNRELAGLLRKHAGPR</sequence>
<dbReference type="InterPro" id="IPR050386">
    <property type="entry name" value="Glycosyl_hydrolase_5"/>
</dbReference>
<protein>
    <submittedName>
        <fullName evidence="5">Glycoside hydrolase, family 5</fullName>
    </submittedName>
</protein>
<proteinExistence type="inferred from homology"/>
<gene>
    <name evidence="5" type="primary">txxe2326</name>
    <name evidence="5" type="ORF">TXXE_13090</name>
</gene>
<dbReference type="InterPro" id="IPR001547">
    <property type="entry name" value="Glyco_hydro_5"/>
</dbReference>
<evidence type="ECO:0000313" key="5">
    <source>
        <dbReference type="EMBL" id="CAG5089501.1"/>
    </source>
</evidence>
<dbReference type="Proteomes" id="UP000681526">
    <property type="component" value="Unassembled WGS sequence"/>
</dbReference>
<comment type="caution">
    <text evidence="5">The sequence shown here is derived from an EMBL/GenBank/DDBJ whole genome shotgun (WGS) entry which is preliminary data.</text>
</comment>
<dbReference type="Pfam" id="PF00150">
    <property type="entry name" value="Cellulase"/>
    <property type="match status" value="1"/>
</dbReference>
<dbReference type="GO" id="GO:0016787">
    <property type="term" value="F:hydrolase activity"/>
    <property type="evidence" value="ECO:0007669"/>
    <property type="project" value="UniProtKB-KW"/>
</dbReference>
<dbReference type="PANTHER" id="PTHR31297:SF13">
    <property type="entry name" value="PUTATIVE-RELATED"/>
    <property type="match status" value="1"/>
</dbReference>
<evidence type="ECO:0000259" key="4">
    <source>
        <dbReference type="Pfam" id="PF00150"/>
    </source>
</evidence>
<dbReference type="Gene3D" id="3.20.20.80">
    <property type="entry name" value="Glycosidases"/>
    <property type="match status" value="1"/>
</dbReference>
<feature type="domain" description="Glycoside hydrolase family 5" evidence="4">
    <location>
        <begin position="76"/>
        <end position="362"/>
    </location>
</feature>
<name>A0ABM8V640_THEXY</name>
<dbReference type="PANTHER" id="PTHR31297">
    <property type="entry name" value="GLUCAN ENDO-1,6-BETA-GLUCOSIDASE B"/>
    <property type="match status" value="1"/>
</dbReference>
<dbReference type="RefSeq" id="WP_213484972.1">
    <property type="nucleotide sequence ID" value="NZ_CAJRAY010000067.1"/>
</dbReference>
<evidence type="ECO:0000313" key="6">
    <source>
        <dbReference type="Proteomes" id="UP000681526"/>
    </source>
</evidence>
<evidence type="ECO:0000256" key="3">
    <source>
        <dbReference type="RuleBase" id="RU361153"/>
    </source>
</evidence>
<reference evidence="5 6" key="1">
    <citation type="submission" date="2021-04" db="EMBL/GenBank/DDBJ databases">
        <authorList>
            <person name="Rakotoarivonina H."/>
        </authorList>
    </citation>
    <scope>NUCLEOTIDE SEQUENCE [LARGE SCALE GENOMIC DNA]</scope>
    <source>
        <strain evidence="5 6">XE</strain>
    </source>
</reference>
<evidence type="ECO:0000256" key="1">
    <source>
        <dbReference type="ARBA" id="ARBA00022801"/>
    </source>
</evidence>
<dbReference type="SUPFAM" id="SSF51445">
    <property type="entry name" value="(Trans)glycosidases"/>
    <property type="match status" value="1"/>
</dbReference>
<dbReference type="EMBL" id="CAJRAY010000067">
    <property type="protein sequence ID" value="CAG5089501.1"/>
    <property type="molecule type" value="Genomic_DNA"/>
</dbReference>
<dbReference type="InterPro" id="IPR017853">
    <property type="entry name" value="GH"/>
</dbReference>
<keyword evidence="2 3" id="KW-0326">Glycosidase</keyword>
<evidence type="ECO:0000256" key="2">
    <source>
        <dbReference type="ARBA" id="ARBA00023295"/>
    </source>
</evidence>
<keyword evidence="1 3" id="KW-0378">Hydrolase</keyword>